<protein>
    <submittedName>
        <fullName evidence="1">Uncharacterized protein</fullName>
    </submittedName>
</protein>
<sequence>MIFIALTGFFPEPNSDNSLQYQKNVPQALEAAVLNVMGWSSLRDVPMGEHELTANQAKEIMELVSTPYRGDLMYCMGLCSND</sequence>
<dbReference type="Proteomes" id="UP000434925">
    <property type="component" value="Unassembled WGS sequence"/>
</dbReference>
<dbReference type="InterPro" id="IPR049810">
    <property type="entry name" value="S6_alt_immun-like"/>
</dbReference>
<name>A0A7V7NZ33_9PSED</name>
<dbReference type="RefSeq" id="WP_048393897.1">
    <property type="nucleotide sequence ID" value="NZ_JYLB01000002.1"/>
</dbReference>
<organism evidence="1 2">
    <name type="scientific">Pseudomonas lini</name>
    <dbReference type="NCBI Taxonomy" id="163011"/>
    <lineage>
        <taxon>Bacteria</taxon>
        <taxon>Pseudomonadati</taxon>
        <taxon>Pseudomonadota</taxon>
        <taxon>Gammaproteobacteria</taxon>
        <taxon>Pseudomonadales</taxon>
        <taxon>Pseudomonadaceae</taxon>
        <taxon>Pseudomonas</taxon>
    </lineage>
</organism>
<dbReference type="NCBIfam" id="NF040643">
    <property type="entry name" value="S6_alt_immun"/>
    <property type="match status" value="1"/>
</dbReference>
<dbReference type="AlphaFoldDB" id="A0A7V7NZ33"/>
<dbReference type="EMBL" id="VZPO01000014">
    <property type="protein sequence ID" value="KAB0497375.1"/>
    <property type="molecule type" value="Genomic_DNA"/>
</dbReference>
<accession>A0A7V7NZ33</accession>
<evidence type="ECO:0000313" key="2">
    <source>
        <dbReference type="Proteomes" id="UP000434925"/>
    </source>
</evidence>
<proteinExistence type="predicted"/>
<evidence type="ECO:0000313" key="1">
    <source>
        <dbReference type="EMBL" id="KAB0497375.1"/>
    </source>
</evidence>
<reference evidence="1 2" key="1">
    <citation type="submission" date="2019-09" db="EMBL/GenBank/DDBJ databases">
        <title>Draft genome sequences of 48 bacterial type strains from the CCUG.</title>
        <authorList>
            <person name="Tunovic T."/>
            <person name="Pineiro-Iglesias B."/>
            <person name="Unosson C."/>
            <person name="Inganas E."/>
            <person name="Ohlen M."/>
            <person name="Cardew S."/>
            <person name="Jensie-Markopoulos S."/>
            <person name="Salva-Serra F."/>
            <person name="Jaen-Luchoro D."/>
            <person name="Karlsson R."/>
            <person name="Svensson-Stadler L."/>
            <person name="Chun J."/>
            <person name="Moore E."/>
        </authorList>
    </citation>
    <scope>NUCLEOTIDE SEQUENCE [LARGE SCALE GENOMIC DNA]</scope>
    <source>
        <strain evidence="1 2">CCUG 51522</strain>
    </source>
</reference>
<comment type="caution">
    <text evidence="1">The sequence shown here is derived from an EMBL/GenBank/DDBJ whole genome shotgun (WGS) entry which is preliminary data.</text>
</comment>
<gene>
    <name evidence="1" type="ORF">F7R14_29010</name>
</gene>